<dbReference type="FunFam" id="2.70.70.10:FF:000001">
    <property type="entry name" value="PTS system glucose-specific IIA component"/>
    <property type="match status" value="1"/>
</dbReference>
<dbReference type="Proteomes" id="UP000239706">
    <property type="component" value="Unassembled WGS sequence"/>
</dbReference>
<keyword evidence="3" id="KW-0762">Sugar transport</keyword>
<accession>A0A2T0B6A8</accession>
<dbReference type="Gene3D" id="2.70.70.10">
    <property type="entry name" value="Glucose Permease (Domain IIA)"/>
    <property type="match status" value="1"/>
</dbReference>
<sequence>MFNIFKKNKNEEDNVVEVKSPFIGKCFEVKDIPDEVFASNMMGEGVGFSSKDGILYSPLEGEIIQVFPTKHAVVMRSVEGLEILLHIGIDTVEMKGEGFEAFVNSGAKVKAGDKLISFDLNLINEKAKSNLSPMVITNKEIIEHIEFNYGEVDTNSVIARVKIKK</sequence>
<keyword evidence="9" id="KW-1185">Reference proteome</keyword>
<dbReference type="PROSITE" id="PS51093">
    <property type="entry name" value="PTS_EIIA_TYPE_1"/>
    <property type="match status" value="1"/>
</dbReference>
<comment type="caution">
    <text evidence="8">The sequence shown here is derived from an EMBL/GenBank/DDBJ whole genome shotgun (WGS) entry which is preliminary data.</text>
</comment>
<dbReference type="PANTHER" id="PTHR45008">
    <property type="entry name" value="PTS SYSTEM GLUCOSE-SPECIFIC EIIA COMPONENT"/>
    <property type="match status" value="1"/>
</dbReference>
<dbReference type="NCBIfam" id="TIGR00830">
    <property type="entry name" value="PTBA"/>
    <property type="match status" value="1"/>
</dbReference>
<dbReference type="SUPFAM" id="SSF51261">
    <property type="entry name" value="Duplicated hybrid motif"/>
    <property type="match status" value="1"/>
</dbReference>
<keyword evidence="2" id="KW-0813">Transport</keyword>
<evidence type="ECO:0000256" key="1">
    <source>
        <dbReference type="ARBA" id="ARBA00004496"/>
    </source>
</evidence>
<dbReference type="GO" id="GO:0005737">
    <property type="term" value="C:cytoplasm"/>
    <property type="evidence" value="ECO:0007669"/>
    <property type="project" value="UniProtKB-SubCell"/>
</dbReference>
<organism evidence="8 9">
    <name type="scientific">Clostridium liquoris</name>
    <dbReference type="NCBI Taxonomy" id="1289519"/>
    <lineage>
        <taxon>Bacteria</taxon>
        <taxon>Bacillati</taxon>
        <taxon>Bacillota</taxon>
        <taxon>Clostridia</taxon>
        <taxon>Eubacteriales</taxon>
        <taxon>Clostridiaceae</taxon>
        <taxon>Clostridium</taxon>
    </lineage>
</organism>
<protein>
    <submittedName>
        <fullName evidence="8">Glucose-specific phosphotransferase enzyme IIA component</fullName>
        <ecNumber evidence="8">2.7.1.-</ecNumber>
    </submittedName>
</protein>
<dbReference type="EC" id="2.7.1.-" evidence="8"/>
<dbReference type="EMBL" id="PVXO01000027">
    <property type="protein sequence ID" value="PRR79343.1"/>
    <property type="molecule type" value="Genomic_DNA"/>
</dbReference>
<evidence type="ECO:0000256" key="4">
    <source>
        <dbReference type="ARBA" id="ARBA00022679"/>
    </source>
</evidence>
<dbReference type="Pfam" id="PF00358">
    <property type="entry name" value="PTS_EIIA_1"/>
    <property type="match status" value="1"/>
</dbReference>
<proteinExistence type="predicted"/>
<name>A0A2T0B6A8_9CLOT</name>
<evidence type="ECO:0000256" key="5">
    <source>
        <dbReference type="ARBA" id="ARBA00022683"/>
    </source>
</evidence>
<dbReference type="PROSITE" id="PS00371">
    <property type="entry name" value="PTS_EIIA_TYPE_1_HIS"/>
    <property type="match status" value="1"/>
</dbReference>
<evidence type="ECO:0000256" key="2">
    <source>
        <dbReference type="ARBA" id="ARBA00022448"/>
    </source>
</evidence>
<feature type="domain" description="PTS EIIA type-1" evidence="7">
    <location>
        <begin position="34"/>
        <end position="138"/>
    </location>
</feature>
<evidence type="ECO:0000259" key="7">
    <source>
        <dbReference type="PROSITE" id="PS51093"/>
    </source>
</evidence>
<comment type="subcellular location">
    <subcellularLocation>
        <location evidence="1">Cytoplasm</location>
    </subcellularLocation>
</comment>
<dbReference type="InterPro" id="IPR050890">
    <property type="entry name" value="PTS_EIIA_component"/>
</dbReference>
<dbReference type="PANTHER" id="PTHR45008:SF1">
    <property type="entry name" value="PTS SYSTEM GLUCOSE-SPECIFIC EIIA COMPONENT"/>
    <property type="match status" value="1"/>
</dbReference>
<evidence type="ECO:0000256" key="3">
    <source>
        <dbReference type="ARBA" id="ARBA00022597"/>
    </source>
</evidence>
<keyword evidence="6" id="KW-0418">Kinase</keyword>
<dbReference type="InterPro" id="IPR001127">
    <property type="entry name" value="PTS_EIIA_1_perm"/>
</dbReference>
<keyword evidence="4 8" id="KW-0808">Transferase</keyword>
<evidence type="ECO:0000256" key="6">
    <source>
        <dbReference type="ARBA" id="ARBA00022777"/>
    </source>
</evidence>
<dbReference type="GO" id="GO:0016301">
    <property type="term" value="F:kinase activity"/>
    <property type="evidence" value="ECO:0007669"/>
    <property type="project" value="UniProtKB-KW"/>
</dbReference>
<evidence type="ECO:0000313" key="9">
    <source>
        <dbReference type="Proteomes" id="UP000239706"/>
    </source>
</evidence>
<dbReference type="AlphaFoldDB" id="A0A2T0B6A8"/>
<evidence type="ECO:0000313" key="8">
    <source>
        <dbReference type="EMBL" id="PRR79343.1"/>
    </source>
</evidence>
<reference evidence="8 9" key="1">
    <citation type="submission" date="2018-03" db="EMBL/GenBank/DDBJ databases">
        <title>Genome sequence of Clostridium liquoris DSM 100320.</title>
        <authorList>
            <person name="Poehlein A."/>
            <person name="Daniel R."/>
        </authorList>
    </citation>
    <scope>NUCLEOTIDE SEQUENCE [LARGE SCALE GENOMIC DNA]</scope>
    <source>
        <strain evidence="8 9">DSM 100320</strain>
    </source>
</reference>
<gene>
    <name evidence="8" type="primary">crr_2</name>
    <name evidence="8" type="ORF">CLLI_08230</name>
</gene>
<keyword evidence="5" id="KW-0598">Phosphotransferase system</keyword>
<dbReference type="GO" id="GO:0009401">
    <property type="term" value="P:phosphoenolpyruvate-dependent sugar phosphotransferase system"/>
    <property type="evidence" value="ECO:0007669"/>
    <property type="project" value="UniProtKB-KW"/>
</dbReference>
<dbReference type="InterPro" id="IPR011055">
    <property type="entry name" value="Dup_hybrid_motif"/>
</dbReference>
<dbReference type="RefSeq" id="WP_170063643.1">
    <property type="nucleotide sequence ID" value="NZ_PVXO01000027.1"/>
</dbReference>